<sequence length="423" mass="46018">MKLNTITIAITLVAGSSIFAALAYNGSQTELTPQKTNELTVSESQVMVVETKSVGTKSVETTTLAVSQQQQVSVVLATLGDYQAEVVGYGEAKSRYELMFSTEVSGRVEAISSQFETGQVIGQGDVIANIDSTSYQQAVTQAKANVAQAQLDLLEEQRQGEQAKSEWQRSGLSGEPDSPLVLREPQLAQVTAALENAKLELVKAEQDLEKTTLVAPFDSLVVSRDVQPGSYAQTGAQIATLYSVDEVEVSVPLSESQWLSLPNSDNSQLKEQPWPVTLSSSDGQYQWQGYVERVEQHLQQDTRQRSLIVKVDNPLEQEKDLYPGTFVQATISGKQLTQLWELPASALSQQGDLWFVDDNGLLSKSNANVEFEKGGLIYIDPTKLSNSTELNSLTESNSDSVQVVKRPLSSFKSGMVVLAKAEG</sequence>
<dbReference type="SUPFAM" id="SSF111369">
    <property type="entry name" value="HlyD-like secretion proteins"/>
    <property type="match status" value="1"/>
</dbReference>
<comment type="caution">
    <text evidence="5">The sequence shown here is derived from an EMBL/GenBank/DDBJ whole genome shotgun (WGS) entry which is preliminary data.</text>
</comment>
<proteinExistence type="inferred from homology"/>
<dbReference type="RefSeq" id="WP_017085402.1">
    <property type="nucleotide sequence ID" value="NZ_CAWNZY010000001.1"/>
</dbReference>
<evidence type="ECO:0000259" key="4">
    <source>
        <dbReference type="Pfam" id="PF25973"/>
    </source>
</evidence>
<evidence type="ECO:0000256" key="1">
    <source>
        <dbReference type="ARBA" id="ARBA00009477"/>
    </source>
</evidence>
<keyword evidence="3" id="KW-0732">Signal</keyword>
<feature type="domain" description="CzcB-like barrel-sandwich hybrid" evidence="4">
    <location>
        <begin position="102"/>
        <end position="240"/>
    </location>
</feature>
<name>A0A2T5EP37_VIBSP</name>
<dbReference type="Pfam" id="PF25973">
    <property type="entry name" value="BSH_CzcB"/>
    <property type="match status" value="1"/>
</dbReference>
<dbReference type="InterPro" id="IPR058647">
    <property type="entry name" value="BSH_CzcB-like"/>
</dbReference>
<dbReference type="EMBL" id="PIGA01000001">
    <property type="protein sequence ID" value="PTP23147.1"/>
    <property type="molecule type" value="Genomic_DNA"/>
</dbReference>
<dbReference type="AlphaFoldDB" id="A0A2T5EP37"/>
<evidence type="ECO:0000313" key="6">
    <source>
        <dbReference type="Proteomes" id="UP000244080"/>
    </source>
</evidence>
<dbReference type="PANTHER" id="PTHR30469">
    <property type="entry name" value="MULTIDRUG RESISTANCE PROTEIN MDTA"/>
    <property type="match status" value="1"/>
</dbReference>
<organism evidence="5 6">
    <name type="scientific">Vibrio splendidus</name>
    <dbReference type="NCBI Taxonomy" id="29497"/>
    <lineage>
        <taxon>Bacteria</taxon>
        <taxon>Pseudomonadati</taxon>
        <taxon>Pseudomonadota</taxon>
        <taxon>Gammaproteobacteria</taxon>
        <taxon>Vibrionales</taxon>
        <taxon>Vibrionaceae</taxon>
        <taxon>Vibrio</taxon>
    </lineage>
</organism>
<dbReference type="InterPro" id="IPR006143">
    <property type="entry name" value="RND_pump_MFP"/>
</dbReference>
<protein>
    <submittedName>
        <fullName evidence="5">Efflux RND transporter periplasmic adaptor subunit</fullName>
    </submittedName>
</protein>
<dbReference type="NCBIfam" id="TIGR01730">
    <property type="entry name" value="RND_mfp"/>
    <property type="match status" value="1"/>
</dbReference>
<accession>A0A2T5EP37</accession>
<dbReference type="Gene3D" id="2.40.50.100">
    <property type="match status" value="2"/>
</dbReference>
<gene>
    <name evidence="5" type="ORF">CWO36_00075</name>
</gene>
<feature type="chain" id="PRO_5015551604" evidence="3">
    <location>
        <begin position="24"/>
        <end position="423"/>
    </location>
</feature>
<feature type="region of interest" description="Disordered" evidence="2">
    <location>
        <begin position="158"/>
        <end position="180"/>
    </location>
</feature>
<dbReference type="GO" id="GO:1990281">
    <property type="term" value="C:efflux pump complex"/>
    <property type="evidence" value="ECO:0007669"/>
    <property type="project" value="TreeGrafter"/>
</dbReference>
<feature type="compositionally biased region" description="Basic and acidic residues" evidence="2">
    <location>
        <begin position="158"/>
        <end position="167"/>
    </location>
</feature>
<comment type="similarity">
    <text evidence="1">Belongs to the membrane fusion protein (MFP) (TC 8.A.1) family.</text>
</comment>
<dbReference type="PANTHER" id="PTHR30469:SF12">
    <property type="entry name" value="MULTIDRUG RESISTANCE PROTEIN MDTA"/>
    <property type="match status" value="1"/>
</dbReference>
<evidence type="ECO:0000256" key="2">
    <source>
        <dbReference type="SAM" id="MobiDB-lite"/>
    </source>
</evidence>
<dbReference type="Proteomes" id="UP000244080">
    <property type="component" value="Unassembled WGS sequence"/>
</dbReference>
<dbReference type="GO" id="GO:0015562">
    <property type="term" value="F:efflux transmembrane transporter activity"/>
    <property type="evidence" value="ECO:0007669"/>
    <property type="project" value="TreeGrafter"/>
</dbReference>
<evidence type="ECO:0000313" key="5">
    <source>
        <dbReference type="EMBL" id="PTP23147.1"/>
    </source>
</evidence>
<dbReference type="Gene3D" id="2.40.30.170">
    <property type="match status" value="1"/>
</dbReference>
<feature type="signal peptide" evidence="3">
    <location>
        <begin position="1"/>
        <end position="23"/>
    </location>
</feature>
<evidence type="ECO:0000256" key="3">
    <source>
        <dbReference type="SAM" id="SignalP"/>
    </source>
</evidence>
<reference evidence="5 6" key="1">
    <citation type="submission" date="2017-11" db="EMBL/GenBank/DDBJ databases">
        <title>Population delineation of vibrios coincides with oyster pathogenicity.</title>
        <authorList>
            <person name="Bruto M."/>
            <person name="Labreuche Y."/>
            <person name="James A."/>
            <person name="Piel D."/>
            <person name="Chenivesse S."/>
            <person name="Petton B."/>
            <person name="Polz M.F."/>
            <person name="Le Roux F."/>
        </authorList>
    </citation>
    <scope>NUCLEOTIDE SEQUENCE [LARGE SCALE GENOMIC DNA]</scope>
    <source>
        <strain evidence="5 6">1F_55</strain>
    </source>
</reference>